<accession>A0A4R7V7U3</accession>
<name>A0A4R7V7U3_9PSEU</name>
<proteinExistence type="predicted"/>
<feature type="transmembrane region" description="Helical" evidence="1">
    <location>
        <begin position="20"/>
        <end position="40"/>
    </location>
</feature>
<gene>
    <name evidence="2" type="ORF">CLV71_114195</name>
</gene>
<sequence length="203" mass="21251">MRAEWNPLRSLAGVARFVTWVFGLAALAIVIANVAALGWLPGSGANPTCVDVGGDVGPLREDARVAAGGGSVCVDNPTGTQRIADIGDQVPQALFALGALWLLLRFLRTASDAGPYEASVPGRLAALGWFVLVGGPVSELLFALSVHSLRTSMISGVPSTDWVAQWRAEFPWWALAAGLAALVFAHILRIGVRMPEAPARSGD</sequence>
<dbReference type="OrthoDB" id="3524886at2"/>
<keyword evidence="1" id="KW-0812">Transmembrane</keyword>
<evidence type="ECO:0000313" key="2">
    <source>
        <dbReference type="EMBL" id="TDV44285.1"/>
    </source>
</evidence>
<keyword evidence="1" id="KW-0472">Membrane</keyword>
<feature type="transmembrane region" description="Helical" evidence="1">
    <location>
        <begin position="127"/>
        <end position="150"/>
    </location>
</feature>
<dbReference type="Proteomes" id="UP000294927">
    <property type="component" value="Unassembled WGS sequence"/>
</dbReference>
<keyword evidence="3" id="KW-1185">Reference proteome</keyword>
<keyword evidence="1" id="KW-1133">Transmembrane helix</keyword>
<reference evidence="2 3" key="1">
    <citation type="submission" date="2019-03" db="EMBL/GenBank/DDBJ databases">
        <title>Genomic Encyclopedia of Archaeal and Bacterial Type Strains, Phase II (KMG-II): from individual species to whole genera.</title>
        <authorList>
            <person name="Goeker M."/>
        </authorList>
    </citation>
    <scope>NUCLEOTIDE SEQUENCE [LARGE SCALE GENOMIC DNA]</scope>
    <source>
        <strain evidence="2 3">DSM 45499</strain>
    </source>
</reference>
<feature type="transmembrane region" description="Helical" evidence="1">
    <location>
        <begin position="170"/>
        <end position="192"/>
    </location>
</feature>
<dbReference type="RefSeq" id="WP_133906712.1">
    <property type="nucleotide sequence ID" value="NZ_SOCP01000014.1"/>
</dbReference>
<feature type="transmembrane region" description="Helical" evidence="1">
    <location>
        <begin position="90"/>
        <end position="107"/>
    </location>
</feature>
<organism evidence="2 3">
    <name type="scientific">Actinophytocola oryzae</name>
    <dbReference type="NCBI Taxonomy" id="502181"/>
    <lineage>
        <taxon>Bacteria</taxon>
        <taxon>Bacillati</taxon>
        <taxon>Actinomycetota</taxon>
        <taxon>Actinomycetes</taxon>
        <taxon>Pseudonocardiales</taxon>
        <taxon>Pseudonocardiaceae</taxon>
    </lineage>
</organism>
<dbReference type="EMBL" id="SOCP01000014">
    <property type="protein sequence ID" value="TDV44285.1"/>
    <property type="molecule type" value="Genomic_DNA"/>
</dbReference>
<evidence type="ECO:0000256" key="1">
    <source>
        <dbReference type="SAM" id="Phobius"/>
    </source>
</evidence>
<evidence type="ECO:0000313" key="3">
    <source>
        <dbReference type="Proteomes" id="UP000294927"/>
    </source>
</evidence>
<comment type="caution">
    <text evidence="2">The sequence shown here is derived from an EMBL/GenBank/DDBJ whole genome shotgun (WGS) entry which is preliminary data.</text>
</comment>
<protein>
    <recommendedName>
        <fullName evidence="4">DUF2975 domain-containing protein</fullName>
    </recommendedName>
</protein>
<evidence type="ECO:0008006" key="4">
    <source>
        <dbReference type="Google" id="ProtNLM"/>
    </source>
</evidence>
<dbReference type="AlphaFoldDB" id="A0A4R7V7U3"/>